<sequence length="82" mass="9021">MDPITTQVKTFIVDNFLFGQGGDKITDDASLMDNGIVDSTGVLELVAFLEETWSIAVEDEELIPENLDTLGNITRFIQKKSG</sequence>
<evidence type="ECO:0000313" key="3">
    <source>
        <dbReference type="Proteomes" id="UP000648239"/>
    </source>
</evidence>
<dbReference type="InterPro" id="IPR036736">
    <property type="entry name" value="ACP-like_sf"/>
</dbReference>
<reference evidence="2 3" key="1">
    <citation type="submission" date="2020-08" db="EMBL/GenBank/DDBJ databases">
        <title>Acidobacteriota in marine sediments use diverse sulfur dissimilation pathways.</title>
        <authorList>
            <person name="Wasmund K."/>
        </authorList>
    </citation>
    <scope>NUCLEOTIDE SEQUENCE [LARGE SCALE GENOMIC DNA]</scope>
    <source>
        <strain evidence="2">MAG AM4</strain>
    </source>
</reference>
<evidence type="ECO:0000259" key="1">
    <source>
        <dbReference type="PROSITE" id="PS50075"/>
    </source>
</evidence>
<evidence type="ECO:0000313" key="2">
    <source>
        <dbReference type="EMBL" id="MBD3868833.1"/>
    </source>
</evidence>
<dbReference type="PROSITE" id="PS50075">
    <property type="entry name" value="CARRIER"/>
    <property type="match status" value="1"/>
</dbReference>
<comment type="caution">
    <text evidence="2">The sequence shown here is derived from an EMBL/GenBank/DDBJ whole genome shotgun (WGS) entry which is preliminary data.</text>
</comment>
<protein>
    <submittedName>
        <fullName evidence="2">Acyl carrier protein</fullName>
    </submittedName>
</protein>
<feature type="domain" description="Carrier" evidence="1">
    <location>
        <begin position="3"/>
        <end position="81"/>
    </location>
</feature>
<organism evidence="2 3">
    <name type="scientific">Candidatus Polarisedimenticola svalbardensis</name>
    <dbReference type="NCBI Taxonomy" id="2886004"/>
    <lineage>
        <taxon>Bacteria</taxon>
        <taxon>Pseudomonadati</taxon>
        <taxon>Acidobacteriota</taxon>
        <taxon>Candidatus Polarisedimenticolia</taxon>
        <taxon>Candidatus Polarisedimenticolales</taxon>
        <taxon>Candidatus Polarisedimenticolaceae</taxon>
        <taxon>Candidatus Polarisedimenticola</taxon>
    </lineage>
</organism>
<dbReference type="SUPFAM" id="SSF47336">
    <property type="entry name" value="ACP-like"/>
    <property type="match status" value="1"/>
</dbReference>
<dbReference type="EMBL" id="JACXWD010000045">
    <property type="protein sequence ID" value="MBD3868833.1"/>
    <property type="molecule type" value="Genomic_DNA"/>
</dbReference>
<dbReference type="AlphaFoldDB" id="A0A8J7CM12"/>
<accession>A0A8J7CM12</accession>
<dbReference type="Gene3D" id="1.10.1200.10">
    <property type="entry name" value="ACP-like"/>
    <property type="match status" value="1"/>
</dbReference>
<name>A0A8J7CM12_9BACT</name>
<proteinExistence type="predicted"/>
<gene>
    <name evidence="2" type="ORF">IFK94_11965</name>
</gene>
<dbReference type="Proteomes" id="UP000648239">
    <property type="component" value="Unassembled WGS sequence"/>
</dbReference>
<dbReference type="InterPro" id="IPR009081">
    <property type="entry name" value="PP-bd_ACP"/>
</dbReference>